<feature type="transmembrane region" description="Helical" evidence="1">
    <location>
        <begin position="58"/>
        <end position="79"/>
    </location>
</feature>
<protein>
    <submittedName>
        <fullName evidence="2">Uncharacterized protein</fullName>
    </submittedName>
</protein>
<keyword evidence="1" id="KW-1133">Transmembrane helix</keyword>
<dbReference type="RefSeq" id="WP_134519081.1">
    <property type="nucleotide sequence ID" value="NZ_SOHE01000038.1"/>
</dbReference>
<reference evidence="2 3" key="1">
    <citation type="submission" date="2019-03" db="EMBL/GenBank/DDBJ databases">
        <title>Genomics of glacier-inhabiting Cryobacterium strains.</title>
        <authorList>
            <person name="Liu Q."/>
            <person name="Xin Y.-H."/>
        </authorList>
    </citation>
    <scope>NUCLEOTIDE SEQUENCE [LARGE SCALE GENOMIC DNA]</scope>
    <source>
        <strain evidence="2 3">Hh14</strain>
    </source>
</reference>
<proteinExistence type="predicted"/>
<name>A0A4R9A2T0_9MICO</name>
<keyword evidence="3" id="KW-1185">Reference proteome</keyword>
<evidence type="ECO:0000313" key="3">
    <source>
        <dbReference type="Proteomes" id="UP000297447"/>
    </source>
</evidence>
<dbReference type="AlphaFoldDB" id="A0A4R9A2T0"/>
<accession>A0A4R9A2T0</accession>
<evidence type="ECO:0000313" key="2">
    <source>
        <dbReference type="EMBL" id="TFD51014.1"/>
    </source>
</evidence>
<organism evidence="2 3">
    <name type="scientific">Cryobacterium frigoriphilum</name>
    <dbReference type="NCBI Taxonomy" id="1259150"/>
    <lineage>
        <taxon>Bacteria</taxon>
        <taxon>Bacillati</taxon>
        <taxon>Actinomycetota</taxon>
        <taxon>Actinomycetes</taxon>
        <taxon>Micrococcales</taxon>
        <taxon>Microbacteriaceae</taxon>
        <taxon>Cryobacterium</taxon>
    </lineage>
</organism>
<feature type="transmembrane region" description="Helical" evidence="1">
    <location>
        <begin position="91"/>
        <end position="114"/>
    </location>
</feature>
<keyword evidence="1" id="KW-0812">Transmembrane</keyword>
<feature type="transmembrane region" description="Helical" evidence="1">
    <location>
        <begin position="32"/>
        <end position="51"/>
    </location>
</feature>
<dbReference type="EMBL" id="SOHE01000038">
    <property type="protein sequence ID" value="TFD51014.1"/>
    <property type="molecule type" value="Genomic_DNA"/>
</dbReference>
<dbReference type="Proteomes" id="UP000297447">
    <property type="component" value="Unassembled WGS sequence"/>
</dbReference>
<gene>
    <name evidence="2" type="ORF">E3T55_08165</name>
</gene>
<keyword evidence="1" id="KW-0472">Membrane</keyword>
<evidence type="ECO:0000256" key="1">
    <source>
        <dbReference type="SAM" id="Phobius"/>
    </source>
</evidence>
<sequence length="122" mass="12397">MQAFLGLAAGALIYYVAAVAWAVLTVGGLGTGLLSTIAISILSGLSVFVGWRWSIVGLTAGIFILMFVLFAGLTGISSGPPASLWEDVPGVLGYGAASGYPSIVGVVLVCSSIVRRLPAPRN</sequence>
<dbReference type="OrthoDB" id="5122960at2"/>
<comment type="caution">
    <text evidence="2">The sequence shown here is derived from an EMBL/GenBank/DDBJ whole genome shotgun (WGS) entry which is preliminary data.</text>
</comment>